<reference evidence="3 4" key="1">
    <citation type="submission" date="2024-03" db="EMBL/GenBank/DDBJ databases">
        <title>Adaptation during the transition from Ophiocordyceps entomopathogen to insect associate is accompanied by gene loss and intensified selection.</title>
        <authorList>
            <person name="Ward C.M."/>
            <person name="Onetto C.A."/>
            <person name="Borneman A.R."/>
        </authorList>
    </citation>
    <scope>NUCLEOTIDE SEQUENCE [LARGE SCALE GENOMIC DNA]</scope>
    <source>
        <strain evidence="3">AWRI1</strain>
        <tissue evidence="3">Single Adult Female</tissue>
    </source>
</reference>
<keyword evidence="1" id="KW-0472">Membrane</keyword>
<keyword evidence="1" id="KW-1133">Transmembrane helix</keyword>
<name>A0AAN9T9X8_9HEMI</name>
<feature type="transmembrane region" description="Helical" evidence="1">
    <location>
        <begin position="512"/>
        <end position="532"/>
    </location>
</feature>
<dbReference type="PANTHER" id="PTHR11161:SF4">
    <property type="entry name" value="DROP DEAD"/>
    <property type="match status" value="1"/>
</dbReference>
<proteinExistence type="predicted"/>
<dbReference type="GO" id="GO:0016747">
    <property type="term" value="F:acyltransferase activity, transferring groups other than amino-acyl groups"/>
    <property type="evidence" value="ECO:0007669"/>
    <property type="project" value="InterPro"/>
</dbReference>
<gene>
    <name evidence="3" type="ORF">V9T40_013045</name>
</gene>
<evidence type="ECO:0000313" key="3">
    <source>
        <dbReference type="EMBL" id="KAK7576759.1"/>
    </source>
</evidence>
<feature type="transmembrane region" description="Helical" evidence="1">
    <location>
        <begin position="387"/>
        <end position="414"/>
    </location>
</feature>
<feature type="transmembrane region" description="Helical" evidence="1">
    <location>
        <begin position="479"/>
        <end position="500"/>
    </location>
</feature>
<feature type="transmembrane region" description="Helical" evidence="1">
    <location>
        <begin position="426"/>
        <end position="445"/>
    </location>
</feature>
<evidence type="ECO:0000313" key="4">
    <source>
        <dbReference type="Proteomes" id="UP001367676"/>
    </source>
</evidence>
<sequence>MRTWPYGCVIDSSGKIPPSLLNGNINQLGDFDQCMTVQGTFKNISQFQPADEEIYGKYCLASIDFTLPPAFETINSLIHSHYVIRSKLTDPGHRIPKFASMYWALCIPHSCSNHDVREWLVQQLQKLEIPGLLKAVSLDESMCQTKNQNDKFGFATVSTVLLLGGVIALTLIATFTNEQKVREMIVQCKDFNTKLWYIVLESFSLKKNYKTLTNLSGPPDDVACLHGLRTINAIALLLSHKCMQLLYYSYVNRTKMTEMISYPYSMLARSAIVYTDSFILISGCLAAQCFLKNFDRKNGSVLKNYVNRFFRLTPNLLAIILFCTFILPLLNAGPLWNDVVSKHAELCRKYWWRNLLYVHNYYGFEEMCLTHTHQLGIDMQLYLSAPILIYLLWRFPFFGIITSTALGAYSTYLRYYITYQHNLSPIIYYGVSVSQLFNTATLSYILPTHRATVYIMGILLGYYLHYHSSVPLKLSKAQVNFGSFFFSTCGFLAMFGTYWMSSRSYKYNNQEAAMYMAFAPIVWCSALIWIILINVHGYSGFVGKILQWPGFRIFTRIAYAVYLIQFPVYFYNVGTAKTPSYFTTQVLFNIEEYSIIFALSVLLTLLFDLPFQNLSKRIKYQSNKSTDALNNNKIAEKVN</sequence>
<dbReference type="InterPro" id="IPR052728">
    <property type="entry name" value="O2_lipid_transport_reg"/>
</dbReference>
<feature type="transmembrane region" description="Helical" evidence="1">
    <location>
        <begin position="152"/>
        <end position="175"/>
    </location>
</feature>
<dbReference type="Pfam" id="PF01757">
    <property type="entry name" value="Acyl_transf_3"/>
    <property type="match status" value="1"/>
</dbReference>
<feature type="transmembrane region" description="Helical" evidence="1">
    <location>
        <begin position="593"/>
        <end position="611"/>
    </location>
</feature>
<dbReference type="InterPro" id="IPR002656">
    <property type="entry name" value="Acyl_transf_3_dom"/>
</dbReference>
<keyword evidence="4" id="KW-1185">Reference proteome</keyword>
<organism evidence="3 4">
    <name type="scientific">Parthenolecanium corni</name>
    <dbReference type="NCBI Taxonomy" id="536013"/>
    <lineage>
        <taxon>Eukaryota</taxon>
        <taxon>Metazoa</taxon>
        <taxon>Ecdysozoa</taxon>
        <taxon>Arthropoda</taxon>
        <taxon>Hexapoda</taxon>
        <taxon>Insecta</taxon>
        <taxon>Pterygota</taxon>
        <taxon>Neoptera</taxon>
        <taxon>Paraneoptera</taxon>
        <taxon>Hemiptera</taxon>
        <taxon>Sternorrhyncha</taxon>
        <taxon>Coccoidea</taxon>
        <taxon>Coccidae</taxon>
        <taxon>Parthenolecanium</taxon>
    </lineage>
</organism>
<accession>A0AAN9T9X8</accession>
<dbReference type="PANTHER" id="PTHR11161">
    <property type="entry name" value="O-ACYLTRANSFERASE"/>
    <property type="match status" value="1"/>
</dbReference>
<feature type="transmembrane region" description="Helical" evidence="1">
    <location>
        <begin position="271"/>
        <end position="291"/>
    </location>
</feature>
<dbReference type="EMBL" id="JBBCAQ010000036">
    <property type="protein sequence ID" value="KAK7576759.1"/>
    <property type="molecule type" value="Genomic_DNA"/>
</dbReference>
<evidence type="ECO:0000259" key="2">
    <source>
        <dbReference type="SMART" id="SM00703"/>
    </source>
</evidence>
<keyword evidence="1" id="KW-0812">Transmembrane</keyword>
<dbReference type="InterPro" id="IPR006621">
    <property type="entry name" value="Nose-resist-to-fluoxetine_N"/>
</dbReference>
<feature type="transmembrane region" description="Helical" evidence="1">
    <location>
        <begin position="553"/>
        <end position="573"/>
    </location>
</feature>
<feature type="transmembrane region" description="Helical" evidence="1">
    <location>
        <begin position="312"/>
        <end position="330"/>
    </location>
</feature>
<dbReference type="Proteomes" id="UP001367676">
    <property type="component" value="Unassembled WGS sequence"/>
</dbReference>
<comment type="caution">
    <text evidence="3">The sequence shown here is derived from an EMBL/GenBank/DDBJ whole genome shotgun (WGS) entry which is preliminary data.</text>
</comment>
<evidence type="ECO:0000256" key="1">
    <source>
        <dbReference type="SAM" id="Phobius"/>
    </source>
</evidence>
<dbReference type="Pfam" id="PF20146">
    <property type="entry name" value="NRF"/>
    <property type="match status" value="1"/>
</dbReference>
<feature type="domain" description="Nose resistant-to-fluoxetine protein N-terminal" evidence="2">
    <location>
        <begin position="5"/>
        <end position="145"/>
    </location>
</feature>
<protein>
    <recommendedName>
        <fullName evidence="2">Nose resistant-to-fluoxetine protein N-terminal domain-containing protein</fullName>
    </recommendedName>
</protein>
<feature type="transmembrane region" description="Helical" evidence="1">
    <location>
        <begin position="451"/>
        <end position="467"/>
    </location>
</feature>
<dbReference type="SMART" id="SM00703">
    <property type="entry name" value="NRF"/>
    <property type="match status" value="1"/>
</dbReference>
<dbReference type="AlphaFoldDB" id="A0AAN9T9X8"/>